<dbReference type="EC" id="3.4.21.66" evidence="12"/>
<dbReference type="InterPro" id="IPR054399">
    <property type="entry name" value="Fervidolysin-like_N_prodom"/>
</dbReference>
<comment type="subcellular location">
    <subcellularLocation>
        <location evidence="1">Secreted</location>
    </subcellularLocation>
</comment>
<evidence type="ECO:0000256" key="4">
    <source>
        <dbReference type="ARBA" id="ARBA00022670"/>
    </source>
</evidence>
<dbReference type="PROSITE" id="PS00137">
    <property type="entry name" value="SUBTILASE_HIS"/>
    <property type="match status" value="1"/>
</dbReference>
<dbReference type="InterPro" id="IPR050131">
    <property type="entry name" value="Peptidase_S8_subtilisin-like"/>
</dbReference>
<gene>
    <name evidence="12" type="ORF">JOD45_002266</name>
</gene>
<name>A0ABS2Q1M5_9BACL</name>
<evidence type="ECO:0000313" key="12">
    <source>
        <dbReference type="EMBL" id="MBM7646041.1"/>
    </source>
</evidence>
<feature type="domain" description="Fervidolysin-like N-terminal prodomain" evidence="11">
    <location>
        <begin position="35"/>
        <end position="106"/>
    </location>
</feature>
<evidence type="ECO:0000256" key="6">
    <source>
        <dbReference type="ARBA" id="ARBA00022825"/>
    </source>
</evidence>
<proteinExistence type="inferred from homology"/>
<dbReference type="InterPro" id="IPR037045">
    <property type="entry name" value="S8pro/Inhibitor_I9_sf"/>
</dbReference>
<dbReference type="PROSITE" id="PS00136">
    <property type="entry name" value="SUBTILASE_ASP"/>
    <property type="match status" value="1"/>
</dbReference>
<evidence type="ECO:0000256" key="1">
    <source>
        <dbReference type="ARBA" id="ARBA00004613"/>
    </source>
</evidence>
<keyword evidence="4 7" id="KW-0645">Protease</keyword>
<dbReference type="EMBL" id="JAFBER010000015">
    <property type="protein sequence ID" value="MBM7646041.1"/>
    <property type="molecule type" value="Genomic_DNA"/>
</dbReference>
<dbReference type="RefSeq" id="WP_205003943.1">
    <property type="nucleotide sequence ID" value="NZ_JAFBER010000015.1"/>
</dbReference>
<evidence type="ECO:0000259" key="10">
    <source>
        <dbReference type="Pfam" id="PF00082"/>
    </source>
</evidence>
<dbReference type="InterPro" id="IPR023827">
    <property type="entry name" value="Peptidase_S8_Asp-AS"/>
</dbReference>
<evidence type="ECO:0000259" key="11">
    <source>
        <dbReference type="Pfam" id="PF22148"/>
    </source>
</evidence>
<sequence>MIKGFKALMMSLALFTCLALPVTGAEAHAKGPGYTPSSDQEIAPHELIVHFKPSVSAASSKNIVSQTGGKVIDQTDNFVVIKVKGKLSDAVKNLEKQSTVDYAEPNVIFHAMYIPNDPAYTIRQYAPQKINAEKAWDVTQSSPQVKIAIVDSGVDYNHPDLAGKVIKGHDFVDNDNDPMDENGHGTHVAGIAAANTNNGRGIAGIAPKASILAVRVLGADGDGTLSHVAQGIRYAADMGAQVINLSIGGNTGSKTLEDAVNYAWNKGSVVVAAAGNEGSSLPSYPAYYSHVIAVAATDQKDKLAPFSNHGSWVDIAAPGVDIYSTIPGGKYANLSGTSMASPVVAGVAGLLASQGENAPEIRSTLEKTADKVPGTGVLFQNGRIDAAKAVKQ</sequence>
<dbReference type="PANTHER" id="PTHR43806:SF11">
    <property type="entry name" value="CEREVISIN-RELATED"/>
    <property type="match status" value="1"/>
</dbReference>
<dbReference type="GO" id="GO:0016787">
    <property type="term" value="F:hydrolase activity"/>
    <property type="evidence" value="ECO:0007669"/>
    <property type="project" value="UniProtKB-KW"/>
</dbReference>
<dbReference type="InterPro" id="IPR015500">
    <property type="entry name" value="Peptidase_S8_subtilisin-rel"/>
</dbReference>
<evidence type="ECO:0000256" key="5">
    <source>
        <dbReference type="ARBA" id="ARBA00022801"/>
    </source>
</evidence>
<comment type="caution">
    <text evidence="12">The sequence shown here is derived from an EMBL/GenBank/DDBJ whole genome shotgun (WGS) entry which is preliminary data.</text>
</comment>
<comment type="similarity">
    <text evidence="2 7 8">Belongs to the peptidase S8 family.</text>
</comment>
<dbReference type="InterPro" id="IPR034084">
    <property type="entry name" value="Thermitase-like_dom"/>
</dbReference>
<evidence type="ECO:0000256" key="3">
    <source>
        <dbReference type="ARBA" id="ARBA00022525"/>
    </source>
</evidence>
<dbReference type="PROSITE" id="PS51892">
    <property type="entry name" value="SUBTILASE"/>
    <property type="match status" value="1"/>
</dbReference>
<reference evidence="12 13" key="1">
    <citation type="submission" date="2021-01" db="EMBL/GenBank/DDBJ databases">
        <title>Genomic Encyclopedia of Type Strains, Phase IV (KMG-IV): sequencing the most valuable type-strain genomes for metagenomic binning, comparative biology and taxonomic classification.</title>
        <authorList>
            <person name="Goeker M."/>
        </authorList>
    </citation>
    <scope>NUCLEOTIDE SEQUENCE [LARGE SCALE GENOMIC DNA]</scope>
    <source>
        <strain evidence="12 13">DSM 28236</strain>
    </source>
</reference>
<keyword evidence="3" id="KW-0964">Secreted</keyword>
<evidence type="ECO:0000256" key="9">
    <source>
        <dbReference type="SAM" id="SignalP"/>
    </source>
</evidence>
<dbReference type="SUPFAM" id="SSF52743">
    <property type="entry name" value="Subtilisin-like"/>
    <property type="match status" value="1"/>
</dbReference>
<feature type="domain" description="Peptidase S8/S53" evidence="10">
    <location>
        <begin position="144"/>
        <end position="382"/>
    </location>
</feature>
<keyword evidence="13" id="KW-1185">Reference proteome</keyword>
<evidence type="ECO:0000256" key="2">
    <source>
        <dbReference type="ARBA" id="ARBA00011073"/>
    </source>
</evidence>
<dbReference type="InterPro" id="IPR022398">
    <property type="entry name" value="Peptidase_S8_His-AS"/>
</dbReference>
<dbReference type="CDD" id="cd07484">
    <property type="entry name" value="Peptidases_S8_Thermitase_like"/>
    <property type="match status" value="1"/>
</dbReference>
<feature type="active site" description="Charge relay system" evidence="7">
    <location>
        <position position="184"/>
    </location>
</feature>
<dbReference type="PANTHER" id="PTHR43806">
    <property type="entry name" value="PEPTIDASE S8"/>
    <property type="match status" value="1"/>
</dbReference>
<dbReference type="PRINTS" id="PR00723">
    <property type="entry name" value="SUBTILISIN"/>
</dbReference>
<dbReference type="Gene3D" id="3.30.70.80">
    <property type="entry name" value="Peptidase S8 propeptide/proteinase inhibitor I9"/>
    <property type="match status" value="1"/>
</dbReference>
<feature type="signal peptide" evidence="9">
    <location>
        <begin position="1"/>
        <end position="27"/>
    </location>
</feature>
<keyword evidence="6 7" id="KW-0720">Serine protease</keyword>
<keyword evidence="9" id="KW-0732">Signal</keyword>
<feature type="chain" id="PRO_5046936312" evidence="9">
    <location>
        <begin position="28"/>
        <end position="392"/>
    </location>
</feature>
<evidence type="ECO:0000313" key="13">
    <source>
        <dbReference type="Proteomes" id="UP000808914"/>
    </source>
</evidence>
<feature type="active site" description="Charge relay system" evidence="7">
    <location>
        <position position="338"/>
    </location>
</feature>
<dbReference type="PROSITE" id="PS00138">
    <property type="entry name" value="SUBTILASE_SER"/>
    <property type="match status" value="1"/>
</dbReference>
<organism evidence="12 13">
    <name type="scientific">Scopulibacillus daqui</name>
    <dbReference type="NCBI Taxonomy" id="1469162"/>
    <lineage>
        <taxon>Bacteria</taxon>
        <taxon>Bacillati</taxon>
        <taxon>Bacillota</taxon>
        <taxon>Bacilli</taxon>
        <taxon>Bacillales</taxon>
        <taxon>Sporolactobacillaceae</taxon>
        <taxon>Scopulibacillus</taxon>
    </lineage>
</organism>
<dbReference type="InterPro" id="IPR023828">
    <property type="entry name" value="Peptidase_S8_Ser-AS"/>
</dbReference>
<dbReference type="Gene3D" id="3.40.50.200">
    <property type="entry name" value="Peptidase S8/S53 domain"/>
    <property type="match status" value="1"/>
</dbReference>
<dbReference type="InterPro" id="IPR000209">
    <property type="entry name" value="Peptidase_S8/S53_dom"/>
</dbReference>
<dbReference type="Pfam" id="PF22148">
    <property type="entry name" value="Fervidolysin_NPro-like"/>
    <property type="match status" value="1"/>
</dbReference>
<keyword evidence="5 7" id="KW-0378">Hydrolase</keyword>
<accession>A0ABS2Q1M5</accession>
<evidence type="ECO:0000256" key="8">
    <source>
        <dbReference type="RuleBase" id="RU003355"/>
    </source>
</evidence>
<dbReference type="Pfam" id="PF00082">
    <property type="entry name" value="Peptidase_S8"/>
    <property type="match status" value="1"/>
</dbReference>
<protein>
    <submittedName>
        <fullName evidence="12">Thermitase</fullName>
        <ecNumber evidence="12">3.4.21.66</ecNumber>
    </submittedName>
</protein>
<dbReference type="InterPro" id="IPR036852">
    <property type="entry name" value="Peptidase_S8/S53_dom_sf"/>
</dbReference>
<evidence type="ECO:0000256" key="7">
    <source>
        <dbReference type="PROSITE-ProRule" id="PRU01240"/>
    </source>
</evidence>
<dbReference type="Proteomes" id="UP000808914">
    <property type="component" value="Unassembled WGS sequence"/>
</dbReference>
<feature type="active site" description="Charge relay system" evidence="7">
    <location>
        <position position="151"/>
    </location>
</feature>